<feature type="compositionally biased region" description="Polar residues" evidence="1">
    <location>
        <begin position="247"/>
        <end position="281"/>
    </location>
</feature>
<feature type="compositionally biased region" description="Polar residues" evidence="1">
    <location>
        <begin position="301"/>
        <end position="317"/>
    </location>
</feature>
<sequence>MEPSKKYISSEDLKRLNLISKILKLQNSQLLNTCREDLQLNGYLPDIDAEQSSMFEAENLEESEDSVDYYHKLFSHGSLFSLHQPLELLVNTLTNSLLPTTKVKSCSGRASTSSVKNTNSGRTSSLGTASIRTKPPTAGSVAGRASLSTEEKQAKRSGVGFFHRTNDRFYSRSSGFESSSGSDETSSSTAGDETDDEGILQRTRQNRSQSTKRMQPITYMNRASQGRRNTVRNGSLPNRPTQKEITSRTSANSINKSLQKPSASLNSLPTKPRSTSTSKINSQRKGKPIFNRVQTTTTTTMRASNTNLGANKTSGKK</sequence>
<feature type="compositionally biased region" description="Polar residues" evidence="1">
    <location>
        <begin position="202"/>
        <end position="213"/>
    </location>
</feature>
<feature type="compositionally biased region" description="Polar residues" evidence="1">
    <location>
        <begin position="104"/>
        <end position="131"/>
    </location>
</feature>
<reference evidence="3" key="1">
    <citation type="submission" date="2022-11" db="UniProtKB">
        <authorList>
            <consortium name="WormBaseParasite"/>
        </authorList>
    </citation>
    <scope>IDENTIFICATION</scope>
</reference>
<proteinExistence type="predicted"/>
<evidence type="ECO:0000313" key="3">
    <source>
        <dbReference type="WBParaSite" id="PDA_v2.g28614.t1"/>
    </source>
</evidence>
<organism evidence="2 3">
    <name type="scientific">Panagrolaimus davidi</name>
    <dbReference type="NCBI Taxonomy" id="227884"/>
    <lineage>
        <taxon>Eukaryota</taxon>
        <taxon>Metazoa</taxon>
        <taxon>Ecdysozoa</taxon>
        <taxon>Nematoda</taxon>
        <taxon>Chromadorea</taxon>
        <taxon>Rhabditida</taxon>
        <taxon>Tylenchina</taxon>
        <taxon>Panagrolaimomorpha</taxon>
        <taxon>Panagrolaimoidea</taxon>
        <taxon>Panagrolaimidae</taxon>
        <taxon>Panagrolaimus</taxon>
    </lineage>
</organism>
<keyword evidence="2" id="KW-1185">Reference proteome</keyword>
<feature type="region of interest" description="Disordered" evidence="1">
    <location>
        <begin position="104"/>
        <end position="317"/>
    </location>
</feature>
<evidence type="ECO:0000313" key="2">
    <source>
        <dbReference type="Proteomes" id="UP000887578"/>
    </source>
</evidence>
<name>A0A914QAN0_9BILA</name>
<dbReference type="AlphaFoldDB" id="A0A914QAN0"/>
<protein>
    <submittedName>
        <fullName evidence="3">Uncharacterized protein</fullName>
    </submittedName>
</protein>
<dbReference type="Proteomes" id="UP000887578">
    <property type="component" value="Unplaced"/>
</dbReference>
<feature type="compositionally biased region" description="Low complexity" evidence="1">
    <location>
        <begin position="171"/>
        <end position="191"/>
    </location>
</feature>
<accession>A0A914QAN0</accession>
<dbReference type="WBParaSite" id="PDA_v2.g28614.t1">
    <property type="protein sequence ID" value="PDA_v2.g28614.t1"/>
    <property type="gene ID" value="PDA_v2.g28614"/>
</dbReference>
<feature type="compositionally biased region" description="Polar residues" evidence="1">
    <location>
        <begin position="221"/>
        <end position="240"/>
    </location>
</feature>
<evidence type="ECO:0000256" key="1">
    <source>
        <dbReference type="SAM" id="MobiDB-lite"/>
    </source>
</evidence>